<evidence type="ECO:0000313" key="4">
    <source>
        <dbReference type="Proteomes" id="UP000252419"/>
    </source>
</evidence>
<organism evidence="3 4">
    <name type="scientific">Thalassospira xianhensis MCCC 1A02616</name>
    <dbReference type="NCBI Taxonomy" id="1177929"/>
    <lineage>
        <taxon>Bacteria</taxon>
        <taxon>Pseudomonadati</taxon>
        <taxon>Pseudomonadota</taxon>
        <taxon>Alphaproteobacteria</taxon>
        <taxon>Rhodospirillales</taxon>
        <taxon>Thalassospiraceae</taxon>
        <taxon>Thalassospira</taxon>
    </lineage>
</organism>
<gene>
    <name evidence="3" type="ORF">TH5_00645</name>
</gene>
<sequence>MANGSDSGKPTDEITYIVGAAVIAAGCWVLWMQARPVFVYTFFGMDWVQYKLLDLLGLLSPARQQVLQDMEGYLVGIYDPNTVTWEYLTSVDKIVSKTSQYFLAGVIGLFSFVCAFRMKGDNFRREFTLTGESHEKMWRFVGIPVTSKILRFILLCLTTVTFTKGILLKSRKEWRRTGGPSFMHYQAKQWKVLQTGINFDPNVDDPMQNPQMKPVQWLEANNITLSRREGLDEDAVEAAFERQLGEYWGSLETTPVHVQAMCIMAALNLKRHAQNNFVRDQLSVIYGDPKRALEEANKMAAKLIEPYMTDAVITNAINSKAAKHAYITTAVVAIYGWGGPMEEWGGGKAGVLAPSMFRWLKRIDRSLWYALNNVGRRAFHIEGAGIIAHFFAERVSGGKIAEAHVEHAMSGLVDYLKIHNIVDIEEYNRKVIDFIEP</sequence>
<dbReference type="AlphaFoldDB" id="A0A367UHD1"/>
<keyword evidence="4" id="KW-1185">Reference proteome</keyword>
<dbReference type="Pfam" id="PF23127">
    <property type="entry name" value="DotM_C"/>
    <property type="match status" value="1"/>
</dbReference>
<feature type="transmembrane region" description="Helical" evidence="1">
    <location>
        <begin position="149"/>
        <end position="167"/>
    </location>
</feature>
<evidence type="ECO:0000259" key="2">
    <source>
        <dbReference type="Pfam" id="PF23127"/>
    </source>
</evidence>
<keyword evidence="1" id="KW-0472">Membrane</keyword>
<proteinExistence type="predicted"/>
<feature type="transmembrane region" description="Helical" evidence="1">
    <location>
        <begin position="101"/>
        <end position="118"/>
    </location>
</feature>
<evidence type="ECO:0000256" key="1">
    <source>
        <dbReference type="SAM" id="Phobius"/>
    </source>
</evidence>
<keyword evidence="1" id="KW-0812">Transmembrane</keyword>
<reference evidence="3 4" key="1">
    <citation type="submission" date="2014-07" db="EMBL/GenBank/DDBJ databases">
        <title>Draft genome sequence of Thalassospira xianhensis P-4 (MCCC 1A02616).</title>
        <authorList>
            <person name="Lai Q."/>
            <person name="Shao Z."/>
        </authorList>
    </citation>
    <scope>NUCLEOTIDE SEQUENCE [LARGE SCALE GENOMIC DNA]</scope>
    <source>
        <strain evidence="3 4">MCCC 1A02616</strain>
    </source>
</reference>
<evidence type="ECO:0000313" key="3">
    <source>
        <dbReference type="EMBL" id="RCK07618.1"/>
    </source>
</evidence>
<feature type="transmembrane region" description="Helical" evidence="1">
    <location>
        <begin position="14"/>
        <end position="31"/>
    </location>
</feature>
<keyword evidence="1" id="KW-1133">Transmembrane helix</keyword>
<name>A0A367UHD1_9PROT</name>
<dbReference type="Proteomes" id="UP000252419">
    <property type="component" value="Unassembled WGS sequence"/>
</dbReference>
<accession>A0A367UHD1</accession>
<protein>
    <recommendedName>
        <fullName evidence="2">DotM C-terminal cytoplasmic domain-containing protein</fullName>
    </recommendedName>
</protein>
<dbReference type="RefSeq" id="WP_114120076.1">
    <property type="nucleotide sequence ID" value="NZ_JPWA01000001.1"/>
</dbReference>
<dbReference type="EMBL" id="JPWA01000001">
    <property type="protein sequence ID" value="RCK07618.1"/>
    <property type="molecule type" value="Genomic_DNA"/>
</dbReference>
<feature type="domain" description="DotM C-terminal cytoplasmic" evidence="2">
    <location>
        <begin position="237"/>
        <end position="412"/>
    </location>
</feature>
<dbReference type="InterPro" id="IPR056464">
    <property type="entry name" value="DotM_C"/>
</dbReference>
<comment type="caution">
    <text evidence="3">The sequence shown here is derived from an EMBL/GenBank/DDBJ whole genome shotgun (WGS) entry which is preliminary data.</text>
</comment>